<accession>A0ABV7QBB5</accession>
<sequence length="349" mass="37839">MGSRWQPVETIQMSDDPFEELFSPAEEPRPISGPVRKISLDSLLPGDSPRIGGEDSEHVRALAQVNGALPPIIVHRPSMRVIDGMHRLRAAALCGERDIAVQFFEGPAEEAFVLAVRYNAHHGLPLSPVDRAAAAARILHFFPRFSDARIASLAGVSDKTVAAIRACSTSETPKSNTRIGKDGRSRPLNAAEGRLRASALFAEKPDATLREIASQAGIALATTRDVRERLRRGEHPVPSPRRRGGASRKPVAVVPDSADETSQGDGATGPAAPATPDLRTIGRDPAMRLSEGGREVLRLIGAHSLKQQDWVRLIESVPPHCVPGVADAARSCAETWQHFAWQLEKRRRL</sequence>
<feature type="region of interest" description="Disordered" evidence="1">
    <location>
        <begin position="224"/>
        <end position="277"/>
    </location>
</feature>
<evidence type="ECO:0000313" key="4">
    <source>
        <dbReference type="Proteomes" id="UP001595764"/>
    </source>
</evidence>
<gene>
    <name evidence="3" type="ORF">ACFORO_10630</name>
</gene>
<name>A0ABV7QBB5_9PSEU</name>
<dbReference type="SMART" id="SM00470">
    <property type="entry name" value="ParB"/>
    <property type="match status" value="1"/>
</dbReference>
<keyword evidence="4" id="KW-1185">Reference proteome</keyword>
<evidence type="ECO:0000259" key="2">
    <source>
        <dbReference type="SMART" id="SM00470"/>
    </source>
</evidence>
<feature type="domain" description="ParB-like N-terminal" evidence="2">
    <location>
        <begin position="36"/>
        <end position="120"/>
    </location>
</feature>
<evidence type="ECO:0000256" key="1">
    <source>
        <dbReference type="SAM" id="MobiDB-lite"/>
    </source>
</evidence>
<dbReference type="SUPFAM" id="SSF110849">
    <property type="entry name" value="ParB/Sulfiredoxin"/>
    <property type="match status" value="1"/>
</dbReference>
<dbReference type="InterPro" id="IPR003115">
    <property type="entry name" value="ParB_N"/>
</dbReference>
<feature type="compositionally biased region" description="Low complexity" evidence="1">
    <location>
        <begin position="264"/>
        <end position="277"/>
    </location>
</feature>
<dbReference type="EMBL" id="JBHRWI010000015">
    <property type="protein sequence ID" value="MFC3510618.1"/>
    <property type="molecule type" value="Genomic_DNA"/>
</dbReference>
<reference evidence="4" key="1">
    <citation type="journal article" date="2019" name="Int. J. Syst. Evol. Microbiol.">
        <title>The Global Catalogue of Microorganisms (GCM) 10K type strain sequencing project: providing services to taxonomists for standard genome sequencing and annotation.</title>
        <authorList>
            <consortium name="The Broad Institute Genomics Platform"/>
            <consortium name="The Broad Institute Genome Sequencing Center for Infectious Disease"/>
            <person name="Wu L."/>
            <person name="Ma J."/>
        </authorList>
    </citation>
    <scope>NUCLEOTIDE SEQUENCE [LARGE SCALE GENOMIC DNA]</scope>
    <source>
        <strain evidence="4">CGMCC 4.7682</strain>
    </source>
</reference>
<organism evidence="3 4">
    <name type="scientific">Amycolatopsis halotolerans</name>
    <dbReference type="NCBI Taxonomy" id="330083"/>
    <lineage>
        <taxon>Bacteria</taxon>
        <taxon>Bacillati</taxon>
        <taxon>Actinomycetota</taxon>
        <taxon>Actinomycetes</taxon>
        <taxon>Pseudonocardiales</taxon>
        <taxon>Pseudonocardiaceae</taxon>
        <taxon>Amycolatopsis</taxon>
    </lineage>
</organism>
<proteinExistence type="predicted"/>
<comment type="caution">
    <text evidence="3">The sequence shown here is derived from an EMBL/GenBank/DDBJ whole genome shotgun (WGS) entry which is preliminary data.</text>
</comment>
<dbReference type="InterPro" id="IPR036086">
    <property type="entry name" value="ParB/Sulfiredoxin_sf"/>
</dbReference>
<dbReference type="Proteomes" id="UP001595764">
    <property type="component" value="Unassembled WGS sequence"/>
</dbReference>
<feature type="region of interest" description="Disordered" evidence="1">
    <location>
        <begin position="167"/>
        <end position="188"/>
    </location>
</feature>
<dbReference type="RefSeq" id="WP_377868646.1">
    <property type="nucleotide sequence ID" value="NZ_JBHMAY010000007.1"/>
</dbReference>
<dbReference type="Gene3D" id="3.90.1530.10">
    <property type="entry name" value="Conserved hypothetical protein from pyrococcus furiosus pfu- 392566-001, ParB domain"/>
    <property type="match status" value="1"/>
</dbReference>
<evidence type="ECO:0000313" key="3">
    <source>
        <dbReference type="EMBL" id="MFC3510618.1"/>
    </source>
</evidence>
<dbReference type="CDD" id="cd16387">
    <property type="entry name" value="ParB_N_Srx"/>
    <property type="match status" value="1"/>
</dbReference>
<protein>
    <submittedName>
        <fullName evidence="3">ParB/RepB/Spo0J family partition protein</fullName>
    </submittedName>
</protein>
<feature type="compositionally biased region" description="Polar residues" evidence="1">
    <location>
        <begin position="167"/>
        <end position="178"/>
    </location>
</feature>
<feature type="compositionally biased region" description="Basic and acidic residues" evidence="1">
    <location>
        <begin position="224"/>
        <end position="235"/>
    </location>
</feature>